<organism evidence="2">
    <name type="scientific">uncultured Pseudonocardia sp</name>
    <dbReference type="NCBI Taxonomy" id="211455"/>
    <lineage>
        <taxon>Bacteria</taxon>
        <taxon>Bacillati</taxon>
        <taxon>Actinomycetota</taxon>
        <taxon>Actinomycetes</taxon>
        <taxon>Pseudonocardiales</taxon>
        <taxon>Pseudonocardiaceae</taxon>
        <taxon>Pseudonocardia</taxon>
        <taxon>environmental samples</taxon>
    </lineage>
</organism>
<proteinExistence type="predicted"/>
<reference evidence="2" key="1">
    <citation type="submission" date="2020-02" db="EMBL/GenBank/DDBJ databases">
        <authorList>
            <person name="Meier V. D."/>
        </authorList>
    </citation>
    <scope>NUCLEOTIDE SEQUENCE</scope>
    <source>
        <strain evidence="2">AVDCRST_MAG66</strain>
    </source>
</reference>
<feature type="compositionally biased region" description="Basic and acidic residues" evidence="1">
    <location>
        <begin position="212"/>
        <end position="221"/>
    </location>
</feature>
<evidence type="ECO:0000313" key="2">
    <source>
        <dbReference type="EMBL" id="CAA9405096.1"/>
    </source>
</evidence>
<gene>
    <name evidence="2" type="ORF">AVDCRST_MAG66-1759</name>
</gene>
<evidence type="ECO:0000256" key="1">
    <source>
        <dbReference type="SAM" id="MobiDB-lite"/>
    </source>
</evidence>
<feature type="compositionally biased region" description="Basic and acidic residues" evidence="1">
    <location>
        <begin position="126"/>
        <end position="138"/>
    </location>
</feature>
<dbReference type="AlphaFoldDB" id="A0A6J4PAX5"/>
<sequence>GRADRGVPAVLRRLPRHAAHLPVRRDRRPAARHGAGCVPRVADPAAALGRHGLGDGVPQLPARRRAVRLRLRAPPGRGRLPVVREQRVLLARRHRPGLLHRGVRVRGGALGHQLGAVRAGRGRPGRRADVHPDPERRRAAPGAAHRRPAAGQRDHRDDQELGDRGRRRRHRRAVLGGGEPHRDRLLVAVQPDRRRRRLPGHHHPRRHRAGRHRAEDRGQAV</sequence>
<feature type="compositionally biased region" description="Basic residues" evidence="1">
    <location>
        <begin position="193"/>
        <end position="211"/>
    </location>
</feature>
<feature type="non-terminal residue" evidence="2">
    <location>
        <position position="221"/>
    </location>
</feature>
<feature type="non-terminal residue" evidence="2">
    <location>
        <position position="1"/>
    </location>
</feature>
<protein>
    <submittedName>
        <fullName evidence="2">ABC transporter, permease protein (Cluster 3, basic aa/glutamine/opines)</fullName>
    </submittedName>
</protein>
<dbReference type="EMBL" id="CADCUS010000249">
    <property type="protein sequence ID" value="CAA9405096.1"/>
    <property type="molecule type" value="Genomic_DNA"/>
</dbReference>
<name>A0A6J4PAX5_9PSEU</name>
<feature type="region of interest" description="Disordered" evidence="1">
    <location>
        <begin position="114"/>
        <end position="221"/>
    </location>
</feature>
<accession>A0A6J4PAX5</accession>
<feature type="compositionally biased region" description="Basic and acidic residues" evidence="1">
    <location>
        <begin position="152"/>
        <end position="164"/>
    </location>
</feature>